<gene>
    <name evidence="2" type="ORF">PAC_12872</name>
</gene>
<sequence length="295" mass="33926">MRKTVLGFDPRSQKIAEATTTLSTPTSRPVSPLNMGNCNTKPHHRDETIFRWDDPPFEIREQIFDEVGRQQGAHGPGNGYFCYRGEMPDLVIALRSLPRSHAHVLQWYAKMNTTVLLKPCYPSPGRQVAGFNKEEMAIIGRAVIELSNDVSPSDMEDFITQFPFFLQGCSQLSKVKVEIPTYGLNNPWRKRLLNGVNKRILQRTGVQGEFKGMLYAGIRQNNPYEEAEMWSWVAAKGETMDWTQELGWKCKNRCSTVEPPAWNFWEEFCGLDFEDGRFVVEWWESTKPTYNIVFG</sequence>
<evidence type="ECO:0000256" key="1">
    <source>
        <dbReference type="SAM" id="MobiDB-lite"/>
    </source>
</evidence>
<accession>A0A1L7XD70</accession>
<feature type="compositionally biased region" description="Polar residues" evidence="1">
    <location>
        <begin position="18"/>
        <end position="40"/>
    </location>
</feature>
<proteinExistence type="predicted"/>
<keyword evidence="3" id="KW-1185">Reference proteome</keyword>
<name>A0A1L7XD70_9HELO</name>
<protein>
    <submittedName>
        <fullName evidence="2">Uncharacterized protein</fullName>
    </submittedName>
</protein>
<dbReference type="EMBL" id="FJOG01000022">
    <property type="protein sequence ID" value="CZR62975.1"/>
    <property type="molecule type" value="Genomic_DNA"/>
</dbReference>
<dbReference type="AlphaFoldDB" id="A0A1L7XD70"/>
<evidence type="ECO:0000313" key="3">
    <source>
        <dbReference type="Proteomes" id="UP000184330"/>
    </source>
</evidence>
<reference evidence="2 3" key="1">
    <citation type="submission" date="2016-03" db="EMBL/GenBank/DDBJ databases">
        <authorList>
            <person name="Ploux O."/>
        </authorList>
    </citation>
    <scope>NUCLEOTIDE SEQUENCE [LARGE SCALE GENOMIC DNA]</scope>
    <source>
        <strain evidence="2 3">UAMH 11012</strain>
    </source>
</reference>
<organism evidence="2 3">
    <name type="scientific">Phialocephala subalpina</name>
    <dbReference type="NCBI Taxonomy" id="576137"/>
    <lineage>
        <taxon>Eukaryota</taxon>
        <taxon>Fungi</taxon>
        <taxon>Dikarya</taxon>
        <taxon>Ascomycota</taxon>
        <taxon>Pezizomycotina</taxon>
        <taxon>Leotiomycetes</taxon>
        <taxon>Helotiales</taxon>
        <taxon>Mollisiaceae</taxon>
        <taxon>Phialocephala</taxon>
        <taxon>Phialocephala fortinii species complex</taxon>
    </lineage>
</organism>
<evidence type="ECO:0000313" key="2">
    <source>
        <dbReference type="EMBL" id="CZR62975.1"/>
    </source>
</evidence>
<dbReference type="OrthoDB" id="3547599at2759"/>
<feature type="region of interest" description="Disordered" evidence="1">
    <location>
        <begin position="1"/>
        <end position="41"/>
    </location>
</feature>
<dbReference type="Proteomes" id="UP000184330">
    <property type="component" value="Unassembled WGS sequence"/>
</dbReference>